<name>A0A328AXU9_9CAUL</name>
<sequence length="410" mass="45115">MDAHSQWTGLDAERLERIGDHLERNYISNGKITGCQVSVARHGHLAYFKSFGLMDRERGKPTTDDTIYRIYSMTKPITSVALMTLYEQGYFQLNDPVSRFVPSWKNHRVWVSGEGEDMKTEAPHRPVSFRDVLSHTAGFTYGGGLPGVGIQHPIDKIYRDLKVRSIGGSDSMMTFLDKLGQVPLRYQPGAAWMYSLATDVCGALVEVISGKPFAQYLQEVIFGPLGMKDTSFFVAPDKVDRFAANYQRGPDKQLKLIDDPATSDFTREPGFKSGGGGLTGTSADYLRFCEMLRRGGELDGARILGPRTLEIMHMNHLPGGKDLTQLAIGGFSETANEGVGFGLGFASTMGQVQTGSLGVGDYYWGGAASTIFLVDPKEDLSMVFMTQLMPSGTFNFRGQLKSLIYSSIID</sequence>
<gene>
    <name evidence="2" type="ORF">DJ021_01290</name>
</gene>
<comment type="caution">
    <text evidence="2">The sequence shown here is derived from an EMBL/GenBank/DDBJ whole genome shotgun (WGS) entry which is preliminary data.</text>
</comment>
<dbReference type="EMBL" id="QFYP01000001">
    <property type="protein sequence ID" value="RAK58526.1"/>
    <property type="molecule type" value="Genomic_DNA"/>
</dbReference>
<evidence type="ECO:0000313" key="2">
    <source>
        <dbReference type="EMBL" id="RAK58526.1"/>
    </source>
</evidence>
<keyword evidence="3" id="KW-1185">Reference proteome</keyword>
<dbReference type="AlphaFoldDB" id="A0A328AXU9"/>
<dbReference type="RefSeq" id="WP_111455818.1">
    <property type="nucleotide sequence ID" value="NZ_QFYP01000001.1"/>
</dbReference>
<feature type="domain" description="Beta-lactamase-related" evidence="1">
    <location>
        <begin position="21"/>
        <end position="392"/>
    </location>
</feature>
<dbReference type="InterPro" id="IPR050789">
    <property type="entry name" value="Diverse_Enzym_Activities"/>
</dbReference>
<evidence type="ECO:0000259" key="1">
    <source>
        <dbReference type="Pfam" id="PF00144"/>
    </source>
</evidence>
<protein>
    <submittedName>
        <fullName evidence="2">Serine hydrolase</fullName>
    </submittedName>
</protein>
<dbReference type="OrthoDB" id="9808046at2"/>
<dbReference type="InterPro" id="IPR012338">
    <property type="entry name" value="Beta-lactam/transpept-like"/>
</dbReference>
<dbReference type="InterPro" id="IPR001466">
    <property type="entry name" value="Beta-lactam-related"/>
</dbReference>
<accession>A0A328AXU9</accession>
<dbReference type="PANTHER" id="PTHR43283:SF3">
    <property type="entry name" value="BETA-LACTAMASE FAMILY PROTEIN (AFU_ORTHOLOGUE AFUA_5G07500)"/>
    <property type="match status" value="1"/>
</dbReference>
<dbReference type="Pfam" id="PF00144">
    <property type="entry name" value="Beta-lactamase"/>
    <property type="match status" value="1"/>
</dbReference>
<evidence type="ECO:0000313" key="3">
    <source>
        <dbReference type="Proteomes" id="UP000249842"/>
    </source>
</evidence>
<organism evidence="2 3">
    <name type="scientific">Phenylobacterium hankyongense</name>
    <dbReference type="NCBI Taxonomy" id="1813876"/>
    <lineage>
        <taxon>Bacteria</taxon>
        <taxon>Pseudomonadati</taxon>
        <taxon>Pseudomonadota</taxon>
        <taxon>Alphaproteobacteria</taxon>
        <taxon>Caulobacterales</taxon>
        <taxon>Caulobacteraceae</taxon>
        <taxon>Phenylobacterium</taxon>
    </lineage>
</organism>
<dbReference type="SUPFAM" id="SSF56601">
    <property type="entry name" value="beta-lactamase/transpeptidase-like"/>
    <property type="match status" value="1"/>
</dbReference>
<dbReference type="Proteomes" id="UP000249842">
    <property type="component" value="Unassembled WGS sequence"/>
</dbReference>
<dbReference type="GO" id="GO:0016787">
    <property type="term" value="F:hydrolase activity"/>
    <property type="evidence" value="ECO:0007669"/>
    <property type="project" value="UniProtKB-KW"/>
</dbReference>
<keyword evidence="2" id="KW-0378">Hydrolase</keyword>
<dbReference type="Gene3D" id="3.40.710.10">
    <property type="entry name" value="DD-peptidase/beta-lactamase superfamily"/>
    <property type="match status" value="1"/>
</dbReference>
<proteinExistence type="predicted"/>
<dbReference type="PANTHER" id="PTHR43283">
    <property type="entry name" value="BETA-LACTAMASE-RELATED"/>
    <property type="match status" value="1"/>
</dbReference>
<reference evidence="3" key="1">
    <citation type="submission" date="2018-05" db="EMBL/GenBank/DDBJ databases">
        <authorList>
            <person name="Li X."/>
        </authorList>
    </citation>
    <scope>NUCLEOTIDE SEQUENCE [LARGE SCALE GENOMIC DNA]</scope>
    <source>
        <strain evidence="3">HKS-05</strain>
    </source>
</reference>